<dbReference type="Proteomes" id="UP000199589">
    <property type="component" value="Unassembled WGS sequence"/>
</dbReference>
<dbReference type="PANTHER" id="PTHR45947:SF3">
    <property type="entry name" value="SULFOQUINOVOSYL TRANSFERASE SQD2"/>
    <property type="match status" value="1"/>
</dbReference>
<sequence length="338" mass="38621">MKHFDMKVLLYTGSEKVFTQSGIGEALRHQKKMLKNLNIPFTENPDEAYDVVHLNTVLPDSLWMARKARSKGKKVIYYGHSTMEDFMNSFRGSNLVAPLFKKWLQTCYRQGDMIITPTEYSKELLLGYDLNKPIFSLSNGVDTTFFSKSKKSGDRFRKKFALTNTQKAIISVGHLIDRKGIIDFIALAAKYPEYSFYWFGNTPKSLITSAVQKAINQATSNVHFPGFISPEELHDAYSGCDLFLFMTYEETEGIVLLEALANETPVLVRDIPIYKKWLPDKEVVYKARTQSEFEDVIPLILEEKLPSLTANGRQEALRLDIKKVSLDLAILYNKLLDV</sequence>
<dbReference type="SUPFAM" id="SSF53756">
    <property type="entry name" value="UDP-Glycosyltransferase/glycogen phosphorylase"/>
    <property type="match status" value="1"/>
</dbReference>
<accession>A0A1I3XFF5</accession>
<evidence type="ECO:0000259" key="2">
    <source>
        <dbReference type="Pfam" id="PF13439"/>
    </source>
</evidence>
<name>A0A1I3XFF5_9LACT</name>
<dbReference type="RefSeq" id="WP_218149688.1">
    <property type="nucleotide sequence ID" value="NZ_FOSJ01000014.1"/>
</dbReference>
<feature type="domain" description="Glycosyl transferase family 1" evidence="1">
    <location>
        <begin position="155"/>
        <end position="304"/>
    </location>
</feature>
<keyword evidence="4" id="KW-1185">Reference proteome</keyword>
<dbReference type="InterPro" id="IPR050194">
    <property type="entry name" value="Glycosyltransferase_grp1"/>
</dbReference>
<dbReference type="CDD" id="cd03801">
    <property type="entry name" value="GT4_PimA-like"/>
    <property type="match status" value="1"/>
</dbReference>
<dbReference type="AlphaFoldDB" id="A0A1I3XFF5"/>
<evidence type="ECO:0000313" key="4">
    <source>
        <dbReference type="Proteomes" id="UP000199589"/>
    </source>
</evidence>
<evidence type="ECO:0000313" key="3">
    <source>
        <dbReference type="EMBL" id="SFK18255.1"/>
    </source>
</evidence>
<dbReference type="Gene3D" id="3.40.50.2000">
    <property type="entry name" value="Glycogen Phosphorylase B"/>
    <property type="match status" value="2"/>
</dbReference>
<gene>
    <name evidence="3" type="ORF">SAMN04488569_101415</name>
</gene>
<evidence type="ECO:0000259" key="1">
    <source>
        <dbReference type="Pfam" id="PF00534"/>
    </source>
</evidence>
<dbReference type="Pfam" id="PF00534">
    <property type="entry name" value="Glycos_transf_1"/>
    <property type="match status" value="1"/>
</dbReference>
<dbReference type="InterPro" id="IPR028098">
    <property type="entry name" value="Glyco_trans_4-like_N"/>
</dbReference>
<dbReference type="Pfam" id="PF13439">
    <property type="entry name" value="Glyco_transf_4"/>
    <property type="match status" value="1"/>
</dbReference>
<protein>
    <submittedName>
        <fullName evidence="3">1,2-diacylglycerol-3-alpha-glucose alpha-1,2-glucosyltransferase</fullName>
    </submittedName>
</protein>
<organism evidence="3 4">
    <name type="scientific">Marinilactibacillus piezotolerans</name>
    <dbReference type="NCBI Taxonomy" id="258723"/>
    <lineage>
        <taxon>Bacteria</taxon>
        <taxon>Bacillati</taxon>
        <taxon>Bacillota</taxon>
        <taxon>Bacilli</taxon>
        <taxon>Lactobacillales</taxon>
        <taxon>Carnobacteriaceae</taxon>
        <taxon>Marinilactibacillus</taxon>
    </lineage>
</organism>
<feature type="domain" description="Glycosyltransferase subfamily 4-like N-terminal" evidence="2">
    <location>
        <begin position="47"/>
        <end position="144"/>
    </location>
</feature>
<dbReference type="PANTHER" id="PTHR45947">
    <property type="entry name" value="SULFOQUINOVOSYL TRANSFERASE SQD2"/>
    <property type="match status" value="1"/>
</dbReference>
<dbReference type="EMBL" id="FOSJ01000014">
    <property type="protein sequence ID" value="SFK18255.1"/>
    <property type="molecule type" value="Genomic_DNA"/>
</dbReference>
<reference evidence="4" key="1">
    <citation type="submission" date="2016-10" db="EMBL/GenBank/DDBJ databases">
        <authorList>
            <person name="Varghese N."/>
            <person name="Submissions S."/>
        </authorList>
    </citation>
    <scope>NUCLEOTIDE SEQUENCE [LARGE SCALE GENOMIC DNA]</scope>
    <source>
        <strain evidence="4">DSM 16108</strain>
    </source>
</reference>
<proteinExistence type="predicted"/>
<dbReference type="GO" id="GO:0016757">
    <property type="term" value="F:glycosyltransferase activity"/>
    <property type="evidence" value="ECO:0007669"/>
    <property type="project" value="InterPro"/>
</dbReference>
<keyword evidence="3" id="KW-0808">Transferase</keyword>
<dbReference type="InterPro" id="IPR001296">
    <property type="entry name" value="Glyco_trans_1"/>
</dbReference>